<dbReference type="InterPro" id="IPR031824">
    <property type="entry name" value="RNF220_mid"/>
</dbReference>
<dbReference type="GO" id="GO:0061630">
    <property type="term" value="F:ubiquitin protein ligase activity"/>
    <property type="evidence" value="ECO:0007669"/>
    <property type="project" value="TreeGrafter"/>
</dbReference>
<keyword evidence="1" id="KW-0862">Zinc</keyword>
<dbReference type="InterPro" id="IPR052443">
    <property type="entry name" value="E3_ubiq-ligase_RNF220-like"/>
</dbReference>
<dbReference type="Gene3D" id="3.30.40.10">
    <property type="entry name" value="Zinc/RING finger domain, C3HC4 (zinc finger)"/>
    <property type="match status" value="1"/>
</dbReference>
<proteinExistence type="predicted"/>
<evidence type="ECO:0000256" key="2">
    <source>
        <dbReference type="SAM" id="Coils"/>
    </source>
</evidence>
<comment type="caution">
    <text evidence="5">The sequence shown here is derived from an EMBL/GenBank/DDBJ whole genome shotgun (WGS) entry which is preliminary data.</text>
</comment>
<evidence type="ECO:0000313" key="6">
    <source>
        <dbReference type="Proteomes" id="UP001385951"/>
    </source>
</evidence>
<dbReference type="Pfam" id="PF15926">
    <property type="entry name" value="RNF220"/>
    <property type="match status" value="1"/>
</dbReference>
<feature type="region of interest" description="Disordered" evidence="3">
    <location>
        <begin position="1"/>
        <end position="36"/>
    </location>
</feature>
<name>A0AAW0GWQ1_9APHY</name>
<dbReference type="PANTHER" id="PTHR13459:SF1">
    <property type="entry name" value="E3 UBIQUITIN-PROTEIN LIGASE RNF220 ISOFORM X1"/>
    <property type="match status" value="1"/>
</dbReference>
<keyword evidence="6" id="KW-1185">Reference proteome</keyword>
<feature type="domain" description="RING-type" evidence="4">
    <location>
        <begin position="409"/>
        <end position="448"/>
    </location>
</feature>
<evidence type="ECO:0000256" key="1">
    <source>
        <dbReference type="PROSITE-ProRule" id="PRU00175"/>
    </source>
</evidence>
<sequence length="461" mass="50531">MPLSRGVKGKKRAYIESSSESEDNEGSSGSVTPVASSSRIIIPPLKDALPKVKKPKRAVTRQCPICDEDIPIRLLGAHLDLETGRVNEIIQSIGSTEVLGEAEPDDGITARARRSALKAKKSITRGAPTPRAKLKSSAQEATTEIVDSTLRLLKRHRKQRHVKLREMTREDDEADGRWALNQGSGTACPVCLKLIPGDADVVEAHVDACLAHEARLQEEREREERERDRLEMEQDVDIDGDVRIRVTDGVNFQGTGFDVRNANQEDVDEDIDVDGDDDVLFGAQQFTEGDILATVSTEVTATPSPPGNPGVQVDIDVDDNITDLTEKSLRDLVAEGKVIKRPLGEASTSTQEVKKAMEEVMGLAEAEEVDALVELAKKASNPTALIKALEDKVKLLESTRISSSTSLLCRICIDPYTEPTVSTGCWHTCCRECWLRCLASTKLCPICKRITAASDLRRVYL</sequence>
<dbReference type="SUPFAM" id="SSF57850">
    <property type="entry name" value="RING/U-box"/>
    <property type="match status" value="1"/>
</dbReference>
<organism evidence="5 6">
    <name type="scientific">Cerrena zonata</name>
    <dbReference type="NCBI Taxonomy" id="2478898"/>
    <lineage>
        <taxon>Eukaryota</taxon>
        <taxon>Fungi</taxon>
        <taxon>Dikarya</taxon>
        <taxon>Basidiomycota</taxon>
        <taxon>Agaricomycotina</taxon>
        <taxon>Agaricomycetes</taxon>
        <taxon>Polyporales</taxon>
        <taxon>Cerrenaceae</taxon>
        <taxon>Cerrena</taxon>
    </lineage>
</organism>
<keyword evidence="2" id="KW-0175">Coiled coil</keyword>
<dbReference type="GO" id="GO:0016567">
    <property type="term" value="P:protein ubiquitination"/>
    <property type="evidence" value="ECO:0007669"/>
    <property type="project" value="TreeGrafter"/>
</dbReference>
<dbReference type="PANTHER" id="PTHR13459">
    <property type="entry name" value="E3 UBIQUITIN-PROTEIN LIGASE RNF220 ISOFORM X1"/>
    <property type="match status" value="1"/>
</dbReference>
<gene>
    <name evidence="5" type="ORF">QCA50_000432</name>
</gene>
<keyword evidence="1" id="KW-0479">Metal-binding</keyword>
<evidence type="ECO:0000259" key="4">
    <source>
        <dbReference type="PROSITE" id="PS50089"/>
    </source>
</evidence>
<dbReference type="InterPro" id="IPR001841">
    <property type="entry name" value="Znf_RING"/>
</dbReference>
<dbReference type="GO" id="GO:0008270">
    <property type="term" value="F:zinc ion binding"/>
    <property type="evidence" value="ECO:0007669"/>
    <property type="project" value="UniProtKB-KW"/>
</dbReference>
<accession>A0AAW0GWQ1</accession>
<protein>
    <recommendedName>
        <fullName evidence="4">RING-type domain-containing protein</fullName>
    </recommendedName>
</protein>
<dbReference type="Proteomes" id="UP001385951">
    <property type="component" value="Unassembled WGS sequence"/>
</dbReference>
<evidence type="ECO:0000256" key="3">
    <source>
        <dbReference type="SAM" id="MobiDB-lite"/>
    </source>
</evidence>
<feature type="coiled-coil region" evidence="2">
    <location>
        <begin position="206"/>
        <end position="236"/>
    </location>
</feature>
<keyword evidence="1" id="KW-0863">Zinc-finger</keyword>
<dbReference type="EMBL" id="JASBNA010000001">
    <property type="protein sequence ID" value="KAK7695794.1"/>
    <property type="molecule type" value="Genomic_DNA"/>
</dbReference>
<dbReference type="Pfam" id="PF13923">
    <property type="entry name" value="zf-C3HC4_2"/>
    <property type="match status" value="1"/>
</dbReference>
<reference evidence="5 6" key="1">
    <citation type="submission" date="2022-09" db="EMBL/GenBank/DDBJ databases">
        <authorList>
            <person name="Palmer J.M."/>
        </authorList>
    </citation>
    <scope>NUCLEOTIDE SEQUENCE [LARGE SCALE GENOMIC DNA]</scope>
    <source>
        <strain evidence="5 6">DSM 7382</strain>
    </source>
</reference>
<evidence type="ECO:0000313" key="5">
    <source>
        <dbReference type="EMBL" id="KAK7695794.1"/>
    </source>
</evidence>
<dbReference type="PROSITE" id="PS50089">
    <property type="entry name" value="ZF_RING_2"/>
    <property type="match status" value="1"/>
</dbReference>
<dbReference type="InterPro" id="IPR013083">
    <property type="entry name" value="Znf_RING/FYVE/PHD"/>
</dbReference>
<feature type="compositionally biased region" description="Low complexity" evidence="3">
    <location>
        <begin position="26"/>
        <end position="36"/>
    </location>
</feature>
<dbReference type="AlphaFoldDB" id="A0AAW0GWQ1"/>